<accession>A0A8H3QTH1</accession>
<feature type="chain" id="PRO_5034446687" evidence="2">
    <location>
        <begin position="22"/>
        <end position="160"/>
    </location>
</feature>
<dbReference type="Proteomes" id="UP000615446">
    <property type="component" value="Unassembled WGS sequence"/>
</dbReference>
<comment type="caution">
    <text evidence="3">The sequence shown here is derived from an EMBL/GenBank/DDBJ whole genome shotgun (WGS) entry which is preliminary data.</text>
</comment>
<protein>
    <submittedName>
        <fullName evidence="3">Uncharacterized protein</fullName>
    </submittedName>
</protein>
<organism evidence="3 4">
    <name type="scientific">Rhizophagus clarus</name>
    <dbReference type="NCBI Taxonomy" id="94130"/>
    <lineage>
        <taxon>Eukaryota</taxon>
        <taxon>Fungi</taxon>
        <taxon>Fungi incertae sedis</taxon>
        <taxon>Mucoromycota</taxon>
        <taxon>Glomeromycotina</taxon>
        <taxon>Glomeromycetes</taxon>
        <taxon>Glomerales</taxon>
        <taxon>Glomeraceae</taxon>
        <taxon>Rhizophagus</taxon>
    </lineage>
</organism>
<feature type="signal peptide" evidence="2">
    <location>
        <begin position="1"/>
        <end position="21"/>
    </location>
</feature>
<dbReference type="OrthoDB" id="2398994at2759"/>
<reference evidence="3" key="1">
    <citation type="submission" date="2019-10" db="EMBL/GenBank/DDBJ databases">
        <title>Conservation and host-specific expression of non-tandemly repeated heterogenous ribosome RNA gene in arbuscular mycorrhizal fungi.</title>
        <authorList>
            <person name="Maeda T."/>
            <person name="Kobayashi Y."/>
            <person name="Nakagawa T."/>
            <person name="Ezawa T."/>
            <person name="Yamaguchi K."/>
            <person name="Bino T."/>
            <person name="Nishimoto Y."/>
            <person name="Shigenobu S."/>
            <person name="Kawaguchi M."/>
        </authorList>
    </citation>
    <scope>NUCLEOTIDE SEQUENCE</scope>
    <source>
        <strain evidence="3">HR1</strain>
    </source>
</reference>
<feature type="transmembrane region" description="Helical" evidence="1">
    <location>
        <begin position="92"/>
        <end position="119"/>
    </location>
</feature>
<sequence>MYKKIAFIFIFLILCINKGSFEQLPLLTSENLTECSNLFLTKTSTVTSTIYFTSVTTSTIITSSLPDSKSVKPLLENPTSVTPHGDNNKSKLFNIAIIIGSLLTGCIINAIGFLMYWWYKKKFGFMVELYLCVVVMVIMMVAMCVEEILFEFMNIIYTTA</sequence>
<proteinExistence type="predicted"/>
<keyword evidence="1" id="KW-0472">Membrane</keyword>
<dbReference type="EMBL" id="BLAL01000213">
    <property type="protein sequence ID" value="GES92150.1"/>
    <property type="molecule type" value="Genomic_DNA"/>
</dbReference>
<gene>
    <name evidence="3" type="ORF">RCL2_001893800</name>
</gene>
<evidence type="ECO:0000313" key="3">
    <source>
        <dbReference type="EMBL" id="GES92150.1"/>
    </source>
</evidence>
<name>A0A8H3QTH1_9GLOM</name>
<keyword evidence="2" id="KW-0732">Signal</keyword>
<evidence type="ECO:0000256" key="1">
    <source>
        <dbReference type="SAM" id="Phobius"/>
    </source>
</evidence>
<evidence type="ECO:0000313" key="4">
    <source>
        <dbReference type="Proteomes" id="UP000615446"/>
    </source>
</evidence>
<feature type="transmembrane region" description="Helical" evidence="1">
    <location>
        <begin position="125"/>
        <end position="145"/>
    </location>
</feature>
<evidence type="ECO:0000256" key="2">
    <source>
        <dbReference type="SAM" id="SignalP"/>
    </source>
</evidence>
<keyword evidence="1" id="KW-0812">Transmembrane</keyword>
<dbReference type="AlphaFoldDB" id="A0A8H3QTH1"/>
<keyword evidence="1" id="KW-1133">Transmembrane helix</keyword>